<gene>
    <name evidence="1" type="ORF">BpHYR1_027273</name>
</gene>
<proteinExistence type="predicted"/>
<accession>A0A3M7RBG0</accession>
<evidence type="ECO:0000313" key="1">
    <source>
        <dbReference type="EMBL" id="RNA20734.1"/>
    </source>
</evidence>
<protein>
    <submittedName>
        <fullName evidence="1">Uncharacterized protein</fullName>
    </submittedName>
</protein>
<comment type="caution">
    <text evidence="1">The sequence shown here is derived from an EMBL/GenBank/DDBJ whole genome shotgun (WGS) entry which is preliminary data.</text>
</comment>
<dbReference type="AlphaFoldDB" id="A0A3M7RBG0"/>
<name>A0A3M7RBG0_BRAPC</name>
<dbReference type="Proteomes" id="UP000276133">
    <property type="component" value="Unassembled WGS sequence"/>
</dbReference>
<reference evidence="1 2" key="1">
    <citation type="journal article" date="2018" name="Sci. Rep.">
        <title>Genomic signatures of local adaptation to the degree of environmental predictability in rotifers.</title>
        <authorList>
            <person name="Franch-Gras L."/>
            <person name="Hahn C."/>
            <person name="Garcia-Roger E.M."/>
            <person name="Carmona M.J."/>
            <person name="Serra M."/>
            <person name="Gomez A."/>
        </authorList>
    </citation>
    <scope>NUCLEOTIDE SEQUENCE [LARGE SCALE GENOMIC DNA]</scope>
    <source>
        <strain evidence="1">HYR1</strain>
    </source>
</reference>
<organism evidence="1 2">
    <name type="scientific">Brachionus plicatilis</name>
    <name type="common">Marine rotifer</name>
    <name type="synonym">Brachionus muelleri</name>
    <dbReference type="NCBI Taxonomy" id="10195"/>
    <lineage>
        <taxon>Eukaryota</taxon>
        <taxon>Metazoa</taxon>
        <taxon>Spiralia</taxon>
        <taxon>Gnathifera</taxon>
        <taxon>Rotifera</taxon>
        <taxon>Eurotatoria</taxon>
        <taxon>Monogononta</taxon>
        <taxon>Pseudotrocha</taxon>
        <taxon>Ploima</taxon>
        <taxon>Brachionidae</taxon>
        <taxon>Brachionus</taxon>
    </lineage>
</organism>
<dbReference type="EMBL" id="REGN01003794">
    <property type="protein sequence ID" value="RNA20734.1"/>
    <property type="molecule type" value="Genomic_DNA"/>
</dbReference>
<sequence length="73" mass="8419">MENGSQNEENKLCSTCKMPMAKRRYVVFIKLDREKIMGPSKIEKGINPDQNISHSTQKVSLRLLVIFNSSENY</sequence>
<evidence type="ECO:0000313" key="2">
    <source>
        <dbReference type="Proteomes" id="UP000276133"/>
    </source>
</evidence>
<keyword evidence="2" id="KW-1185">Reference proteome</keyword>